<dbReference type="OrthoDB" id="3256964at2"/>
<protein>
    <submittedName>
        <fullName evidence="1">Histidine kinase</fullName>
    </submittedName>
</protein>
<keyword evidence="2" id="KW-1185">Reference proteome</keyword>
<evidence type="ECO:0000313" key="1">
    <source>
        <dbReference type="EMBL" id="AOS48024.1"/>
    </source>
</evidence>
<name>A0A1D8B4F4_9ACTO</name>
<dbReference type="EMBL" id="CP017298">
    <property type="protein sequence ID" value="AOS48024.1"/>
    <property type="molecule type" value="Genomic_DNA"/>
</dbReference>
<dbReference type="GO" id="GO:0016301">
    <property type="term" value="F:kinase activity"/>
    <property type="evidence" value="ECO:0007669"/>
    <property type="project" value="UniProtKB-KW"/>
</dbReference>
<dbReference type="KEGG" id="phon:BH719_05170"/>
<keyword evidence="1" id="KW-0418">Kinase</keyword>
<organism evidence="1 2">
    <name type="scientific">Pauljensenia hongkongensis</name>
    <dbReference type="NCBI Taxonomy" id="178339"/>
    <lineage>
        <taxon>Bacteria</taxon>
        <taxon>Bacillati</taxon>
        <taxon>Actinomycetota</taxon>
        <taxon>Actinomycetes</taxon>
        <taxon>Actinomycetales</taxon>
        <taxon>Actinomycetaceae</taxon>
        <taxon>Pauljensenia</taxon>
    </lineage>
</organism>
<dbReference type="STRING" id="178339.BH719_05170"/>
<dbReference type="Pfam" id="PF10722">
    <property type="entry name" value="YbjN"/>
    <property type="match status" value="1"/>
</dbReference>
<accession>A0A1D8B4F4</accession>
<dbReference type="Proteomes" id="UP000095214">
    <property type="component" value="Chromosome"/>
</dbReference>
<gene>
    <name evidence="1" type="ORF">BH719_05170</name>
</gene>
<evidence type="ECO:0000313" key="2">
    <source>
        <dbReference type="Proteomes" id="UP000095214"/>
    </source>
</evidence>
<dbReference type="AlphaFoldDB" id="A0A1D8B4F4"/>
<dbReference type="RefSeq" id="WP_009743714.1">
    <property type="nucleotide sequence ID" value="NZ_CP017298.1"/>
</dbReference>
<keyword evidence="1" id="KW-0808">Transferase</keyword>
<reference evidence="1 2" key="1">
    <citation type="submission" date="2016-09" db="EMBL/GenBank/DDBJ databases">
        <title>Complete genome sequence of Actinomyces hongkongensis HKU8.</title>
        <authorList>
            <person name="Gao Y.-X."/>
            <person name="Zhou Y.-Y."/>
            <person name="Xie Y."/>
            <person name="Wang M."/>
            <person name="Wang S.-J."/>
            <person name="Shen S.-G."/>
        </authorList>
    </citation>
    <scope>NUCLEOTIDE SEQUENCE [LARGE SCALE GENOMIC DNA]</scope>
    <source>
        <strain evidence="1 2">HKU8</strain>
    </source>
</reference>
<dbReference type="InterPro" id="IPR019660">
    <property type="entry name" value="Put_sensory_transdc_reg_YbjN"/>
</dbReference>
<proteinExistence type="predicted"/>
<sequence>MRQEATSARPAASADRVRPVTYDRLERLLDSQGLAWSVDDDGELTGTWGGSPYFLILAGRDRQVLQIVAIWKEPVPISALEAVRQSILQWHRTRPWPKCSHRIDDDGTVRVVAETVVGWQCGATDAHLVRQIANAIALAQDFFSELARDIDIGS</sequence>